<organism evidence="9">
    <name type="scientific">candidate division WOR-3 bacterium</name>
    <dbReference type="NCBI Taxonomy" id="2052148"/>
    <lineage>
        <taxon>Bacteria</taxon>
        <taxon>Bacteria division WOR-3</taxon>
    </lineage>
</organism>
<evidence type="ECO:0000256" key="4">
    <source>
        <dbReference type="ARBA" id="ARBA00022833"/>
    </source>
</evidence>
<comment type="caution">
    <text evidence="9">The sequence shown here is derived from an EMBL/GenBank/DDBJ whole genome shotgun (WGS) entry which is preliminary data.</text>
</comment>
<dbReference type="GO" id="GO:0006281">
    <property type="term" value="P:DNA repair"/>
    <property type="evidence" value="ECO:0007669"/>
    <property type="project" value="UniProtKB-UniRule"/>
</dbReference>
<evidence type="ECO:0000313" key="9">
    <source>
        <dbReference type="EMBL" id="HGE99312.1"/>
    </source>
</evidence>
<evidence type="ECO:0000256" key="2">
    <source>
        <dbReference type="ARBA" id="ARBA00022763"/>
    </source>
</evidence>
<dbReference type="GO" id="GO:0008270">
    <property type="term" value="F:zinc ion binding"/>
    <property type="evidence" value="ECO:0007669"/>
    <property type="project" value="UniProtKB-KW"/>
</dbReference>
<dbReference type="EMBL" id="DTMQ01000031">
    <property type="protein sequence ID" value="HGE99312.1"/>
    <property type="molecule type" value="Genomic_DNA"/>
</dbReference>
<dbReference type="InterPro" id="IPR000093">
    <property type="entry name" value="DNA_Rcmb_RecR"/>
</dbReference>
<reference evidence="9" key="1">
    <citation type="journal article" date="2020" name="mSystems">
        <title>Genome- and Community-Level Interaction Insights into Carbon Utilization and Element Cycling Functions of Hydrothermarchaeota in Hydrothermal Sediment.</title>
        <authorList>
            <person name="Zhou Z."/>
            <person name="Liu Y."/>
            <person name="Xu W."/>
            <person name="Pan J."/>
            <person name="Luo Z.H."/>
            <person name="Li M."/>
        </authorList>
    </citation>
    <scope>NUCLEOTIDE SEQUENCE [LARGE SCALE GENOMIC DNA]</scope>
    <source>
        <strain evidence="9">SpSt-906</strain>
    </source>
</reference>
<dbReference type="SUPFAM" id="SSF111304">
    <property type="entry name" value="Recombination protein RecR"/>
    <property type="match status" value="1"/>
</dbReference>
<comment type="function">
    <text evidence="7">May play a role in DNA repair. It seems to be involved in an RecBC-independent recombinational process of DNA repair. It may act with RecF and RecO.</text>
</comment>
<dbReference type="Pfam" id="PF13662">
    <property type="entry name" value="Toprim_4"/>
    <property type="match status" value="1"/>
</dbReference>
<dbReference type="PROSITE" id="PS50880">
    <property type="entry name" value="TOPRIM"/>
    <property type="match status" value="1"/>
</dbReference>
<feature type="zinc finger region" description="C4-type" evidence="7">
    <location>
        <begin position="55"/>
        <end position="70"/>
    </location>
</feature>
<dbReference type="PANTHER" id="PTHR30446">
    <property type="entry name" value="RECOMBINATION PROTEIN RECR"/>
    <property type="match status" value="1"/>
</dbReference>
<keyword evidence="6 7" id="KW-0234">DNA repair</keyword>
<dbReference type="PANTHER" id="PTHR30446:SF0">
    <property type="entry name" value="RECOMBINATION PROTEIN RECR"/>
    <property type="match status" value="1"/>
</dbReference>
<dbReference type="AlphaFoldDB" id="A0A7C3YT76"/>
<dbReference type="Pfam" id="PF02132">
    <property type="entry name" value="RecR_ZnF"/>
    <property type="match status" value="1"/>
</dbReference>
<protein>
    <recommendedName>
        <fullName evidence="7">Recombination protein RecR</fullName>
    </recommendedName>
</protein>
<dbReference type="Gene3D" id="3.30.60.80">
    <property type="match status" value="1"/>
</dbReference>
<keyword evidence="2 7" id="KW-0227">DNA damage</keyword>
<dbReference type="NCBIfam" id="TIGR00615">
    <property type="entry name" value="recR"/>
    <property type="match status" value="1"/>
</dbReference>
<dbReference type="Pfam" id="PF21176">
    <property type="entry name" value="RecR_HhH"/>
    <property type="match status" value="1"/>
</dbReference>
<dbReference type="InterPro" id="IPR015967">
    <property type="entry name" value="Rcmb_RecR_Znf"/>
</dbReference>
<accession>A0A7C3YT76</accession>
<dbReference type="PROSITE" id="PS01300">
    <property type="entry name" value="RECR"/>
    <property type="match status" value="1"/>
</dbReference>
<dbReference type="SMART" id="SM00493">
    <property type="entry name" value="TOPRIM"/>
    <property type="match status" value="1"/>
</dbReference>
<proteinExistence type="inferred from homology"/>
<dbReference type="HAMAP" id="MF_00017">
    <property type="entry name" value="RecR"/>
    <property type="match status" value="1"/>
</dbReference>
<dbReference type="InterPro" id="IPR006171">
    <property type="entry name" value="TOPRIM_dom"/>
</dbReference>
<keyword evidence="5 7" id="KW-0233">DNA recombination</keyword>
<evidence type="ECO:0000256" key="6">
    <source>
        <dbReference type="ARBA" id="ARBA00023204"/>
    </source>
</evidence>
<gene>
    <name evidence="7 9" type="primary">recR</name>
    <name evidence="9" type="ORF">ENX07_04500</name>
</gene>
<dbReference type="InterPro" id="IPR023627">
    <property type="entry name" value="Rcmb_RecR"/>
</dbReference>
<sequence>MIEELKRVVTHFSQFPGIGKKTAERIAFFLLKMDEAKIRDLFSAIIAWRQSAKPCPFCFNVTSQGRCEICDDPKRDKKTICVVESSSDLYVIEKTRTYQGLYYVLGGVISEEGKENLRLKELKERVVKEKIEEVIIATNPTTEGELTASYLAKILRPLGVKVSRIARGLPFGSHLELADNVTITQALEGRKEI</sequence>
<keyword evidence="4 7" id="KW-0862">Zinc</keyword>
<evidence type="ECO:0000256" key="3">
    <source>
        <dbReference type="ARBA" id="ARBA00022771"/>
    </source>
</evidence>
<comment type="similarity">
    <text evidence="7">Belongs to the RecR family.</text>
</comment>
<dbReference type="Gene3D" id="6.10.250.240">
    <property type="match status" value="1"/>
</dbReference>
<dbReference type="CDD" id="cd01025">
    <property type="entry name" value="TOPRIM_recR"/>
    <property type="match status" value="1"/>
</dbReference>
<keyword evidence="1 7" id="KW-0479">Metal-binding</keyword>
<feature type="domain" description="Toprim" evidence="8">
    <location>
        <begin position="78"/>
        <end position="170"/>
    </location>
</feature>
<dbReference type="InterPro" id="IPR034137">
    <property type="entry name" value="TOPRIM_RecR"/>
</dbReference>
<evidence type="ECO:0000256" key="7">
    <source>
        <dbReference type="HAMAP-Rule" id="MF_00017"/>
    </source>
</evidence>
<dbReference type="GO" id="GO:0006310">
    <property type="term" value="P:DNA recombination"/>
    <property type="evidence" value="ECO:0007669"/>
    <property type="project" value="UniProtKB-UniRule"/>
</dbReference>
<dbReference type="Gene3D" id="1.10.8.420">
    <property type="entry name" value="RecR Domain 1"/>
    <property type="match status" value="1"/>
</dbReference>
<evidence type="ECO:0000259" key="8">
    <source>
        <dbReference type="PROSITE" id="PS50880"/>
    </source>
</evidence>
<name>A0A7C3YT76_UNCW3</name>
<dbReference type="Gene3D" id="3.40.1360.10">
    <property type="match status" value="1"/>
</dbReference>
<evidence type="ECO:0000256" key="5">
    <source>
        <dbReference type="ARBA" id="ARBA00023172"/>
    </source>
</evidence>
<evidence type="ECO:0000256" key="1">
    <source>
        <dbReference type="ARBA" id="ARBA00022723"/>
    </source>
</evidence>
<dbReference type="Pfam" id="PF21175">
    <property type="entry name" value="RecR_C"/>
    <property type="match status" value="1"/>
</dbReference>
<keyword evidence="3 7" id="KW-0863">Zinc-finger</keyword>
<dbReference type="GO" id="GO:0003677">
    <property type="term" value="F:DNA binding"/>
    <property type="evidence" value="ECO:0007669"/>
    <property type="project" value="UniProtKB-UniRule"/>
</dbReference>